<reference evidence="2 3" key="1">
    <citation type="submission" date="2023-09" db="EMBL/GenBank/DDBJ databases">
        <title>Thioclava shenzhenensis sp. nov., a multidrug resistant bacteria-antagonizing species isolated from coastal seawater.</title>
        <authorList>
            <person name="Long M."/>
        </authorList>
    </citation>
    <scope>NUCLEOTIDE SEQUENCE [LARGE SCALE GENOMIC DNA]</scope>
    <source>
        <strain evidence="2 3">FTW29</strain>
        <plasmid evidence="2 3">unnamed1</plasmid>
    </source>
</reference>
<evidence type="ECO:0000313" key="2">
    <source>
        <dbReference type="EMBL" id="WRY35326.1"/>
    </source>
</evidence>
<dbReference type="EMBL" id="CP135444">
    <property type="protein sequence ID" value="WRY35326.1"/>
    <property type="molecule type" value="Genomic_DNA"/>
</dbReference>
<feature type="chain" id="PRO_5046095462" evidence="1">
    <location>
        <begin position="35"/>
        <end position="468"/>
    </location>
</feature>
<dbReference type="Gene3D" id="2.130.10.10">
    <property type="entry name" value="YVTN repeat-like/Quinoprotein amine dehydrogenase"/>
    <property type="match status" value="1"/>
</dbReference>
<dbReference type="Proteomes" id="UP001623290">
    <property type="component" value="Plasmid unnamed1"/>
</dbReference>
<keyword evidence="2" id="KW-0614">Plasmid</keyword>
<geneLocation type="plasmid" evidence="2 3">
    <name>unnamed1</name>
</geneLocation>
<keyword evidence="1" id="KW-0732">Signal</keyword>
<dbReference type="PANTHER" id="PTHR47197">
    <property type="entry name" value="PROTEIN NIRF"/>
    <property type="match status" value="1"/>
</dbReference>
<dbReference type="SUPFAM" id="SSF51004">
    <property type="entry name" value="C-terminal (heme d1) domain of cytochrome cd1-nitrite reductase"/>
    <property type="match status" value="1"/>
</dbReference>
<sequence length="468" mass="48755">MTHSLLRSPVSAKGQAVGAAATALLLVWSSIALADPFTTPGGYEGRISAQGANRSPIFAGSKAEIEAQGLAPNQPVSLRQAGEVLGNGASFAADDKGNLKAELEIPATAKAGLYPVVAELGGDTPSATVFDLKVSKQLPFSGSENYALKSVEIVRNPYQVAVGKDAIYVTGAVGRPPVKESELAKIDPQSMEITTRVTPQAAPSKGDREGGVFAVYGIGLDEQDHQVWVTNSRQNTVAVYDSKDLSLIKQFPEDSVDHPRDVLLANGKAYVSATFTPEIYVFDAKHLDAEPAVIEIPSSQRGQRFAAASLSLAPEANELFVSSLGSNEVAVIDLKDDSVKATWKVPHSVSTIGVAASADGSRVYTVAQGNDAVSILDGKTGALIKQVNVGANPLNAVVEPKSGNIFVALRGAHAVAVISPEGELLANLDVGSTPNHLTQDGAGNVYVVNKSGGEDDPTANRLTRISAK</sequence>
<dbReference type="InterPro" id="IPR015943">
    <property type="entry name" value="WD40/YVTN_repeat-like_dom_sf"/>
</dbReference>
<dbReference type="InterPro" id="IPR011048">
    <property type="entry name" value="Haem_d1_sf"/>
</dbReference>
<evidence type="ECO:0000313" key="3">
    <source>
        <dbReference type="Proteomes" id="UP001623290"/>
    </source>
</evidence>
<keyword evidence="2" id="KW-0067">ATP-binding</keyword>
<protein>
    <submittedName>
        <fullName evidence="2">ATP-binding protein</fullName>
    </submittedName>
</protein>
<gene>
    <name evidence="2" type="ORF">RPE78_13800</name>
</gene>
<dbReference type="InterPro" id="IPR011964">
    <property type="entry name" value="YVTN_b-propeller_repeat"/>
</dbReference>
<organism evidence="2 3">
    <name type="scientific">Thioclava litoralis</name>
    <dbReference type="NCBI Taxonomy" id="3076557"/>
    <lineage>
        <taxon>Bacteria</taxon>
        <taxon>Pseudomonadati</taxon>
        <taxon>Pseudomonadota</taxon>
        <taxon>Alphaproteobacteria</taxon>
        <taxon>Rhodobacterales</taxon>
        <taxon>Paracoccaceae</taxon>
        <taxon>Thioclava</taxon>
    </lineage>
</organism>
<dbReference type="NCBIfam" id="TIGR02276">
    <property type="entry name" value="beta_rpt_yvtn"/>
    <property type="match status" value="1"/>
</dbReference>
<dbReference type="GO" id="GO:0005524">
    <property type="term" value="F:ATP binding"/>
    <property type="evidence" value="ECO:0007669"/>
    <property type="project" value="UniProtKB-KW"/>
</dbReference>
<evidence type="ECO:0000256" key="1">
    <source>
        <dbReference type="SAM" id="SignalP"/>
    </source>
</evidence>
<dbReference type="RefSeq" id="WP_330647099.1">
    <property type="nucleotide sequence ID" value="NZ_CP135444.1"/>
</dbReference>
<feature type="signal peptide" evidence="1">
    <location>
        <begin position="1"/>
        <end position="34"/>
    </location>
</feature>
<dbReference type="InterPro" id="IPR051200">
    <property type="entry name" value="Host-pathogen_enzymatic-act"/>
</dbReference>
<name>A0ABZ1E611_9RHOB</name>
<proteinExistence type="predicted"/>
<accession>A0ABZ1E611</accession>
<keyword evidence="3" id="KW-1185">Reference proteome</keyword>
<dbReference type="PANTHER" id="PTHR47197:SF3">
    <property type="entry name" value="DIHYDRO-HEME D1 DEHYDROGENASE"/>
    <property type="match status" value="1"/>
</dbReference>
<keyword evidence="2" id="KW-0547">Nucleotide-binding</keyword>